<gene>
    <name evidence="1" type="ORF">EZJ58_0358</name>
</gene>
<keyword evidence="2" id="KW-1185">Reference proteome</keyword>
<sequence>MVETVVVLVAARWVGLVVEVEVVADRAAMVNSSLHANTKSRW</sequence>
<proteinExistence type="predicted"/>
<dbReference type="AlphaFoldDB" id="A0A4R1N570"/>
<accession>A0A4R1N570</accession>
<evidence type="ECO:0000313" key="2">
    <source>
        <dbReference type="Proteomes" id="UP000294555"/>
    </source>
</evidence>
<comment type="caution">
    <text evidence="1">The sequence shown here is derived from an EMBL/GenBank/DDBJ whole genome shotgun (WGS) entry which is preliminary data.</text>
</comment>
<dbReference type="RefSeq" id="WP_279433128.1">
    <property type="nucleotide sequence ID" value="NZ_SJOI01000001.1"/>
</dbReference>
<name>A0A4R1N570_9GAMM</name>
<dbReference type="Proteomes" id="UP000294555">
    <property type="component" value="Unassembled WGS sequence"/>
</dbReference>
<organism evidence="1 2">
    <name type="scientific">Sodalis ligni</name>
    <dbReference type="NCBI Taxonomy" id="2697027"/>
    <lineage>
        <taxon>Bacteria</taxon>
        <taxon>Pseudomonadati</taxon>
        <taxon>Pseudomonadota</taxon>
        <taxon>Gammaproteobacteria</taxon>
        <taxon>Enterobacterales</taxon>
        <taxon>Bruguierivoracaceae</taxon>
        <taxon>Sodalis</taxon>
    </lineage>
</organism>
<evidence type="ECO:0000313" key="1">
    <source>
        <dbReference type="EMBL" id="TCL02345.1"/>
    </source>
</evidence>
<protein>
    <submittedName>
        <fullName evidence="1">Uncharacterized protein</fullName>
    </submittedName>
</protein>
<dbReference type="EMBL" id="SJOI01000001">
    <property type="protein sequence ID" value="TCL02345.1"/>
    <property type="molecule type" value="Genomic_DNA"/>
</dbReference>
<reference evidence="1 2" key="1">
    <citation type="submission" date="2019-02" db="EMBL/GenBank/DDBJ databases">
        <title>Investigation of anaerobic lignin degradation for improved lignocellulosic biofuels.</title>
        <authorList>
            <person name="Deangelis K."/>
        </authorList>
    </citation>
    <scope>NUCLEOTIDE SEQUENCE [LARGE SCALE GENOMIC DNA]</scope>
    <source>
        <strain evidence="1 2">159R</strain>
    </source>
</reference>